<dbReference type="PANTHER" id="PTHR24100:SF151">
    <property type="entry name" value="ICOS LIGAND"/>
    <property type="match status" value="1"/>
</dbReference>
<dbReference type="InterPro" id="IPR013106">
    <property type="entry name" value="Ig_V-set"/>
</dbReference>
<protein>
    <recommendedName>
        <fullName evidence="5">Ig-like domain-containing protein</fullName>
    </recommendedName>
</protein>
<reference evidence="6" key="1">
    <citation type="submission" date="2025-08" db="UniProtKB">
        <authorList>
            <consortium name="Ensembl"/>
        </authorList>
    </citation>
    <scope>IDENTIFICATION</scope>
</reference>
<dbReference type="SUPFAM" id="SSF48726">
    <property type="entry name" value="Immunoglobulin"/>
    <property type="match status" value="1"/>
</dbReference>
<dbReference type="GO" id="GO:0005102">
    <property type="term" value="F:signaling receptor binding"/>
    <property type="evidence" value="ECO:0007669"/>
    <property type="project" value="TreeGrafter"/>
</dbReference>
<feature type="domain" description="Ig-like" evidence="5">
    <location>
        <begin position="27"/>
        <end position="137"/>
    </location>
</feature>
<dbReference type="GO" id="GO:0050852">
    <property type="term" value="P:T cell receptor signaling pathway"/>
    <property type="evidence" value="ECO:0007669"/>
    <property type="project" value="TreeGrafter"/>
</dbReference>
<sequence length="148" mass="16648">MKLVPRLLHLLGTSQWWSAGCLALFLPVALNSRIITAEPGDDVTLRCQDPNINEDSASEWTRSDLKEGEYVFVYRSGDVNLDEQHESFKNRVFLLDPQMKDGDLSVVLKNVMIEDSGTYKCSVLQQSGSHREMKPISTINLQVSPGEH</sequence>
<comment type="subcellular location">
    <subcellularLocation>
        <location evidence="1">Membrane</location>
    </subcellularLocation>
</comment>
<evidence type="ECO:0000256" key="3">
    <source>
        <dbReference type="ARBA" id="ARBA00023319"/>
    </source>
</evidence>
<dbReference type="GO" id="GO:0009897">
    <property type="term" value="C:external side of plasma membrane"/>
    <property type="evidence" value="ECO:0007669"/>
    <property type="project" value="TreeGrafter"/>
</dbReference>
<dbReference type="Proteomes" id="UP000261560">
    <property type="component" value="Unplaced"/>
</dbReference>
<dbReference type="Ensembl" id="ENSOMET00000030089.1">
    <property type="protein sequence ID" value="ENSOMEP00000020598.1"/>
    <property type="gene ID" value="ENSOMEG00000022474.1"/>
</dbReference>
<reference evidence="6" key="2">
    <citation type="submission" date="2025-09" db="UniProtKB">
        <authorList>
            <consortium name="Ensembl"/>
        </authorList>
    </citation>
    <scope>IDENTIFICATION</scope>
</reference>
<evidence type="ECO:0000256" key="2">
    <source>
        <dbReference type="ARBA" id="ARBA00023136"/>
    </source>
</evidence>
<keyword evidence="3" id="KW-0393">Immunoglobulin domain</keyword>
<dbReference type="Gene3D" id="2.60.40.10">
    <property type="entry name" value="Immunoglobulins"/>
    <property type="match status" value="1"/>
</dbReference>
<organism evidence="6 7">
    <name type="scientific">Oryzias melastigma</name>
    <name type="common">Marine medaka</name>
    <dbReference type="NCBI Taxonomy" id="30732"/>
    <lineage>
        <taxon>Eukaryota</taxon>
        <taxon>Metazoa</taxon>
        <taxon>Chordata</taxon>
        <taxon>Craniata</taxon>
        <taxon>Vertebrata</taxon>
        <taxon>Euteleostomi</taxon>
        <taxon>Actinopterygii</taxon>
        <taxon>Neopterygii</taxon>
        <taxon>Teleostei</taxon>
        <taxon>Neoteleostei</taxon>
        <taxon>Acanthomorphata</taxon>
        <taxon>Ovalentaria</taxon>
        <taxon>Atherinomorphae</taxon>
        <taxon>Beloniformes</taxon>
        <taxon>Adrianichthyidae</taxon>
        <taxon>Oryziinae</taxon>
        <taxon>Oryzias</taxon>
    </lineage>
</organism>
<evidence type="ECO:0000313" key="7">
    <source>
        <dbReference type="Proteomes" id="UP000261560"/>
    </source>
</evidence>
<dbReference type="InterPro" id="IPR036179">
    <property type="entry name" value="Ig-like_dom_sf"/>
</dbReference>
<dbReference type="GeneTree" id="ENSGT01030000234777"/>
<dbReference type="AlphaFoldDB" id="A0A3B3CRX2"/>
<evidence type="ECO:0000313" key="6">
    <source>
        <dbReference type="Ensembl" id="ENSOMEP00000020598.1"/>
    </source>
</evidence>
<keyword evidence="4" id="KW-0732">Signal</keyword>
<keyword evidence="7" id="KW-1185">Reference proteome</keyword>
<dbReference type="OMA" id="DSASEWT"/>
<dbReference type="InterPro" id="IPR013783">
    <property type="entry name" value="Ig-like_fold"/>
</dbReference>
<feature type="chain" id="PRO_5017379008" description="Ig-like domain-containing protein" evidence="4">
    <location>
        <begin position="24"/>
        <end position="148"/>
    </location>
</feature>
<dbReference type="Pfam" id="PF07686">
    <property type="entry name" value="V-set"/>
    <property type="match status" value="1"/>
</dbReference>
<dbReference type="PROSITE" id="PS51257">
    <property type="entry name" value="PROKAR_LIPOPROTEIN"/>
    <property type="match status" value="1"/>
</dbReference>
<name>A0A3B3CRX2_ORYME</name>
<dbReference type="PaxDb" id="30732-ENSOMEP00000020598"/>
<dbReference type="InterPro" id="IPR050504">
    <property type="entry name" value="IgSF_BTN/MOG"/>
</dbReference>
<dbReference type="PANTHER" id="PTHR24100">
    <property type="entry name" value="BUTYROPHILIN"/>
    <property type="match status" value="1"/>
</dbReference>
<dbReference type="InterPro" id="IPR007110">
    <property type="entry name" value="Ig-like_dom"/>
</dbReference>
<dbReference type="PROSITE" id="PS50835">
    <property type="entry name" value="IG_LIKE"/>
    <property type="match status" value="1"/>
</dbReference>
<evidence type="ECO:0000256" key="4">
    <source>
        <dbReference type="SAM" id="SignalP"/>
    </source>
</evidence>
<feature type="signal peptide" evidence="4">
    <location>
        <begin position="1"/>
        <end position="23"/>
    </location>
</feature>
<dbReference type="SMART" id="SM00409">
    <property type="entry name" value="IG"/>
    <property type="match status" value="1"/>
</dbReference>
<accession>A0A3B3CRX2</accession>
<evidence type="ECO:0000256" key="1">
    <source>
        <dbReference type="ARBA" id="ARBA00004370"/>
    </source>
</evidence>
<dbReference type="GO" id="GO:0001817">
    <property type="term" value="P:regulation of cytokine production"/>
    <property type="evidence" value="ECO:0007669"/>
    <property type="project" value="TreeGrafter"/>
</dbReference>
<dbReference type="InterPro" id="IPR003599">
    <property type="entry name" value="Ig_sub"/>
</dbReference>
<proteinExistence type="predicted"/>
<keyword evidence="2" id="KW-0472">Membrane</keyword>
<evidence type="ECO:0000259" key="5">
    <source>
        <dbReference type="PROSITE" id="PS50835"/>
    </source>
</evidence>